<dbReference type="AlphaFoldDB" id="A0A2M7TE55"/>
<comment type="similarity">
    <text evidence="1">Belongs to the helicase family. UvrD subfamily.</text>
</comment>
<dbReference type="EMBL" id="PFNK01000020">
    <property type="protein sequence ID" value="PIZ43888.1"/>
    <property type="molecule type" value="Genomic_DNA"/>
</dbReference>
<evidence type="ECO:0000256" key="4">
    <source>
        <dbReference type="ARBA" id="ARBA00022806"/>
    </source>
</evidence>
<dbReference type="Pfam" id="PF00580">
    <property type="entry name" value="UvrD-helicase"/>
    <property type="match status" value="1"/>
</dbReference>
<dbReference type="InterPro" id="IPR000212">
    <property type="entry name" value="DNA_helicase_UvrD/REP"/>
</dbReference>
<dbReference type="SUPFAM" id="SSF52540">
    <property type="entry name" value="P-loop containing nucleoside triphosphate hydrolases"/>
    <property type="match status" value="1"/>
</dbReference>
<evidence type="ECO:0000256" key="6">
    <source>
        <dbReference type="ARBA" id="ARBA00023125"/>
    </source>
</evidence>
<dbReference type="Proteomes" id="UP000229915">
    <property type="component" value="Unassembled WGS sequence"/>
</dbReference>
<dbReference type="InterPro" id="IPR014016">
    <property type="entry name" value="UvrD-like_ATP-bd"/>
</dbReference>
<dbReference type="GO" id="GO:0043138">
    <property type="term" value="F:3'-5' DNA helicase activity"/>
    <property type="evidence" value="ECO:0007669"/>
    <property type="project" value="UniProtKB-EC"/>
</dbReference>
<keyword evidence="2 11" id="KW-0547">Nucleotide-binding</keyword>
<dbReference type="PROSITE" id="PS51198">
    <property type="entry name" value="UVRD_HELICASE_ATP_BIND"/>
    <property type="match status" value="1"/>
</dbReference>
<keyword evidence="3 11" id="KW-0378">Hydrolase</keyword>
<comment type="caution">
    <text evidence="13">The sequence shown here is derived from an EMBL/GenBank/DDBJ whole genome shotgun (WGS) entry which is preliminary data.</text>
</comment>
<dbReference type="InterPro" id="IPR014017">
    <property type="entry name" value="DNA_helicase_UvrD-like_C"/>
</dbReference>
<dbReference type="PANTHER" id="PTHR11070">
    <property type="entry name" value="UVRD / RECB / PCRA DNA HELICASE FAMILY MEMBER"/>
    <property type="match status" value="1"/>
</dbReference>
<evidence type="ECO:0000256" key="5">
    <source>
        <dbReference type="ARBA" id="ARBA00022840"/>
    </source>
</evidence>
<dbReference type="GO" id="GO:0003677">
    <property type="term" value="F:DNA binding"/>
    <property type="evidence" value="ECO:0007669"/>
    <property type="project" value="UniProtKB-KW"/>
</dbReference>
<dbReference type="EC" id="5.6.2.4" evidence="9"/>
<reference evidence="14" key="1">
    <citation type="submission" date="2017-09" db="EMBL/GenBank/DDBJ databases">
        <title>Depth-based differentiation of microbial function through sediment-hosted aquifers and enrichment of novel symbionts in the deep terrestrial subsurface.</title>
        <authorList>
            <person name="Probst A.J."/>
            <person name="Ladd B."/>
            <person name="Jarett J.K."/>
            <person name="Geller-Mcgrath D.E."/>
            <person name="Sieber C.M.K."/>
            <person name="Emerson J.B."/>
            <person name="Anantharaman K."/>
            <person name="Thomas B.C."/>
            <person name="Malmstrom R."/>
            <person name="Stieglmeier M."/>
            <person name="Klingl A."/>
            <person name="Woyke T."/>
            <person name="Ryan C.M."/>
            <person name="Banfield J.F."/>
        </authorList>
    </citation>
    <scope>NUCLEOTIDE SEQUENCE [LARGE SCALE GENOMIC DNA]</scope>
</reference>
<evidence type="ECO:0000256" key="1">
    <source>
        <dbReference type="ARBA" id="ARBA00009922"/>
    </source>
</evidence>
<keyword evidence="6" id="KW-0238">DNA-binding</keyword>
<dbReference type="Gene3D" id="1.10.10.160">
    <property type="match status" value="1"/>
</dbReference>
<evidence type="ECO:0000259" key="12">
    <source>
        <dbReference type="PROSITE" id="PS51198"/>
    </source>
</evidence>
<dbReference type="CDD" id="cd17932">
    <property type="entry name" value="DEXQc_UvrD"/>
    <property type="match status" value="1"/>
</dbReference>
<feature type="domain" description="UvrD-like helicase ATP-binding" evidence="12">
    <location>
        <begin position="1"/>
        <end position="307"/>
    </location>
</feature>
<dbReference type="GO" id="GO:0000725">
    <property type="term" value="P:recombinational repair"/>
    <property type="evidence" value="ECO:0007669"/>
    <property type="project" value="TreeGrafter"/>
</dbReference>
<proteinExistence type="inferred from homology"/>
<evidence type="ECO:0000313" key="14">
    <source>
        <dbReference type="Proteomes" id="UP000229915"/>
    </source>
</evidence>
<evidence type="ECO:0000256" key="2">
    <source>
        <dbReference type="ARBA" id="ARBA00022741"/>
    </source>
</evidence>
<comment type="catalytic activity">
    <reaction evidence="10">
        <text>ATP + H2O = ADP + phosphate + H(+)</text>
        <dbReference type="Rhea" id="RHEA:13065"/>
        <dbReference type="ChEBI" id="CHEBI:15377"/>
        <dbReference type="ChEBI" id="CHEBI:15378"/>
        <dbReference type="ChEBI" id="CHEBI:30616"/>
        <dbReference type="ChEBI" id="CHEBI:43474"/>
        <dbReference type="ChEBI" id="CHEBI:456216"/>
        <dbReference type="EC" id="5.6.2.4"/>
    </reaction>
</comment>
<dbReference type="GO" id="GO:0033202">
    <property type="term" value="C:DNA helicase complex"/>
    <property type="evidence" value="ECO:0007669"/>
    <property type="project" value="TreeGrafter"/>
</dbReference>
<protein>
    <recommendedName>
        <fullName evidence="9">DNA 3'-5' helicase</fullName>
        <ecNumber evidence="9">5.6.2.4</ecNumber>
    </recommendedName>
</protein>
<organism evidence="13 14">
    <name type="scientific">candidate division WWE3 bacterium CG_4_10_14_0_2_um_filter_42_7</name>
    <dbReference type="NCBI Taxonomy" id="1975073"/>
    <lineage>
        <taxon>Bacteria</taxon>
        <taxon>Katanobacteria</taxon>
    </lineage>
</organism>
<dbReference type="GO" id="GO:0005524">
    <property type="term" value="F:ATP binding"/>
    <property type="evidence" value="ECO:0007669"/>
    <property type="project" value="UniProtKB-UniRule"/>
</dbReference>
<dbReference type="Pfam" id="PF13361">
    <property type="entry name" value="UvrD_C"/>
    <property type="match status" value="1"/>
</dbReference>
<keyword evidence="7" id="KW-0413">Isomerase</keyword>
<evidence type="ECO:0000256" key="3">
    <source>
        <dbReference type="ARBA" id="ARBA00022801"/>
    </source>
</evidence>
<feature type="binding site" evidence="11">
    <location>
        <begin position="22"/>
        <end position="29"/>
    </location>
    <ligand>
        <name>ATP</name>
        <dbReference type="ChEBI" id="CHEBI:30616"/>
    </ligand>
</feature>
<evidence type="ECO:0000256" key="7">
    <source>
        <dbReference type="ARBA" id="ARBA00023235"/>
    </source>
</evidence>
<dbReference type="PANTHER" id="PTHR11070:SF2">
    <property type="entry name" value="ATP-DEPENDENT DNA HELICASE SRS2"/>
    <property type="match status" value="1"/>
</dbReference>
<evidence type="ECO:0000256" key="11">
    <source>
        <dbReference type="PROSITE-ProRule" id="PRU00560"/>
    </source>
</evidence>
<accession>A0A2M7TE55</accession>
<keyword evidence="5 11" id="KW-0067">ATP-binding</keyword>
<name>A0A2M7TE55_UNCKA</name>
<evidence type="ECO:0000256" key="10">
    <source>
        <dbReference type="ARBA" id="ARBA00048988"/>
    </source>
</evidence>
<feature type="non-terminal residue" evidence="13">
    <location>
        <position position="398"/>
    </location>
</feature>
<dbReference type="InterPro" id="IPR013986">
    <property type="entry name" value="DExx_box_DNA_helicase_dom_sf"/>
</dbReference>
<dbReference type="InterPro" id="IPR027417">
    <property type="entry name" value="P-loop_NTPase"/>
</dbReference>
<evidence type="ECO:0000256" key="9">
    <source>
        <dbReference type="ARBA" id="ARBA00034808"/>
    </source>
</evidence>
<keyword evidence="4 11" id="KW-0347">Helicase</keyword>
<dbReference type="Gene3D" id="3.40.50.300">
    <property type="entry name" value="P-loop containing nucleotide triphosphate hydrolases"/>
    <property type="match status" value="2"/>
</dbReference>
<evidence type="ECO:0000313" key="13">
    <source>
        <dbReference type="EMBL" id="PIZ43888.1"/>
    </source>
</evidence>
<comment type="catalytic activity">
    <reaction evidence="8">
        <text>Couples ATP hydrolysis with the unwinding of duplex DNA by translocating in the 3'-5' direction.</text>
        <dbReference type="EC" id="5.6.2.4"/>
    </reaction>
</comment>
<dbReference type="GO" id="GO:0005829">
    <property type="term" value="C:cytosol"/>
    <property type="evidence" value="ECO:0007669"/>
    <property type="project" value="TreeGrafter"/>
</dbReference>
<dbReference type="GO" id="GO:0016787">
    <property type="term" value="F:hydrolase activity"/>
    <property type="evidence" value="ECO:0007669"/>
    <property type="project" value="UniProtKB-UniRule"/>
</dbReference>
<gene>
    <name evidence="13" type="ORF">COY33_00625</name>
</gene>
<evidence type="ECO:0000256" key="8">
    <source>
        <dbReference type="ARBA" id="ARBA00034617"/>
    </source>
</evidence>
<sequence>MELNVNQKKAIYHESGPLLVVAGAGTGKTRVITERIKFLIEEQKINPQHILALTFTEKAAGEMLSRVDESMPLGYEEPWLSTFHSFADRILREEALSFGLDPSYKILTRPQEWLLIRENLFKFELDYYRPLGNPTKFISAMITYFSRLQDENISPEEFIKFANESAKLKTQSSKPQLKAQNEDNKYTELAKTYKTYQDLKLQKSVFDFGDLIVWTIKLFKERPQILKKYREQFEHILVDEFQDTNFAQYELIKTLAPADKNPNLIVVGDDDQSIYKFRGASVANILSFKKDYPKAETVVLTENYRSDEKILDAAYKLIRHNDPDRLEVKLGIEKKLKAQSSKRKTESQNAKLNIVTSSSAQEEAHLVVNEILKLRKENEYSWKDFAILARANSHLEPF</sequence>